<dbReference type="RefSeq" id="WP_151178441.1">
    <property type="nucleotide sequence ID" value="NZ_CP042906.1"/>
</dbReference>
<keyword evidence="3" id="KW-0810">Translation regulation</keyword>
<keyword evidence="4" id="KW-0966">Cell projection</keyword>
<protein>
    <submittedName>
        <fullName evidence="4">Flagellar assembly factor FliW</fullName>
    </submittedName>
</protein>
<keyword evidence="5" id="KW-1185">Reference proteome</keyword>
<dbReference type="AlphaFoldDB" id="A0A5J6ML65"/>
<dbReference type="OrthoDB" id="8479908at2"/>
<dbReference type="InterPro" id="IPR003775">
    <property type="entry name" value="Flagellar_assembly_factor_FliW"/>
</dbReference>
<gene>
    <name evidence="4" type="primary">fliW</name>
    <name evidence="4" type="ORF">FRZ44_35630</name>
</gene>
<dbReference type="EMBL" id="CP042906">
    <property type="protein sequence ID" value="QEX18258.1"/>
    <property type="molecule type" value="Genomic_DNA"/>
</dbReference>
<organism evidence="4 5">
    <name type="scientific">Hypericibacter terrae</name>
    <dbReference type="NCBI Taxonomy" id="2602015"/>
    <lineage>
        <taxon>Bacteria</taxon>
        <taxon>Pseudomonadati</taxon>
        <taxon>Pseudomonadota</taxon>
        <taxon>Alphaproteobacteria</taxon>
        <taxon>Rhodospirillales</taxon>
        <taxon>Dongiaceae</taxon>
        <taxon>Hypericibacter</taxon>
    </lineage>
</organism>
<evidence type="ECO:0000256" key="2">
    <source>
        <dbReference type="ARBA" id="ARBA00022795"/>
    </source>
</evidence>
<evidence type="ECO:0000313" key="5">
    <source>
        <dbReference type="Proteomes" id="UP000326202"/>
    </source>
</evidence>
<dbReference type="PANTHER" id="PTHR39190:SF1">
    <property type="entry name" value="FLAGELLAR ASSEMBLY FACTOR FLIW"/>
    <property type="match status" value="1"/>
</dbReference>
<evidence type="ECO:0000313" key="4">
    <source>
        <dbReference type="EMBL" id="QEX18258.1"/>
    </source>
</evidence>
<dbReference type="InterPro" id="IPR024046">
    <property type="entry name" value="Flagellar_assmbl_FliW_dom_sf"/>
</dbReference>
<accession>A0A5J6ML65</accession>
<dbReference type="KEGG" id="htq:FRZ44_35630"/>
<evidence type="ECO:0000256" key="3">
    <source>
        <dbReference type="ARBA" id="ARBA00022845"/>
    </source>
</evidence>
<keyword evidence="4" id="KW-0282">Flagellum</keyword>
<keyword evidence="2" id="KW-1005">Bacterial flagellum biogenesis</keyword>
<dbReference type="PANTHER" id="PTHR39190">
    <property type="entry name" value="FLAGELLAR ASSEMBLY FACTOR FLIW"/>
    <property type="match status" value="1"/>
</dbReference>
<keyword evidence="1" id="KW-0963">Cytoplasm</keyword>
<dbReference type="GO" id="GO:0006417">
    <property type="term" value="P:regulation of translation"/>
    <property type="evidence" value="ECO:0007669"/>
    <property type="project" value="UniProtKB-KW"/>
</dbReference>
<evidence type="ECO:0000256" key="1">
    <source>
        <dbReference type="ARBA" id="ARBA00022490"/>
    </source>
</evidence>
<name>A0A5J6ML65_9PROT</name>
<dbReference type="Proteomes" id="UP000326202">
    <property type="component" value="Chromosome"/>
</dbReference>
<sequence>MTAPEAALATDATNPAAIAGDFTVATRFGPIAGRWEDVIEMPQGPLGFTQHRRFALLTVPNPKLTQFRLMQSLEDADLSFIVMPCPTDGGPVLKADLADACTAIAIPLDDLQLMLIVTVRTVGDLVELSANLRAPVLMDTRRHVARQVVLSNPTYPVRQAIGSAQAAA</sequence>
<dbReference type="GO" id="GO:0044780">
    <property type="term" value="P:bacterial-type flagellum assembly"/>
    <property type="evidence" value="ECO:0007669"/>
    <property type="project" value="InterPro"/>
</dbReference>
<reference evidence="4 5" key="1">
    <citation type="submission" date="2019-08" db="EMBL/GenBank/DDBJ databases">
        <title>Hyperibacter terrae gen. nov., sp. nov. and Hyperibacter viscosus sp. nov., two new members in the family Rhodospirillaceae isolated from the rhizosphere of Hypericum perforatum.</title>
        <authorList>
            <person name="Noviana Z."/>
        </authorList>
    </citation>
    <scope>NUCLEOTIDE SEQUENCE [LARGE SCALE GENOMIC DNA]</scope>
    <source>
        <strain evidence="4 5">R5913</strain>
    </source>
</reference>
<dbReference type="Pfam" id="PF02623">
    <property type="entry name" value="FliW"/>
    <property type="match status" value="1"/>
</dbReference>
<dbReference type="SUPFAM" id="SSF141457">
    <property type="entry name" value="BH3618-like"/>
    <property type="match status" value="1"/>
</dbReference>
<keyword evidence="4" id="KW-0969">Cilium</keyword>
<dbReference type="Gene3D" id="2.30.290.10">
    <property type="entry name" value="BH3618-like"/>
    <property type="match status" value="1"/>
</dbReference>
<proteinExistence type="predicted"/>